<evidence type="ECO:0000313" key="2">
    <source>
        <dbReference type="EMBL" id="RVU46104.1"/>
    </source>
</evidence>
<evidence type="ECO:0000313" key="3">
    <source>
        <dbReference type="Proteomes" id="UP000285575"/>
    </source>
</evidence>
<reference evidence="2 3" key="1">
    <citation type="submission" date="2019-01" db="EMBL/GenBank/DDBJ databases">
        <authorList>
            <person name="Chen W.-M."/>
        </authorList>
    </citation>
    <scope>NUCLEOTIDE SEQUENCE [LARGE SCALE GENOMIC DNA]</scope>
    <source>
        <strain evidence="2 3">KYPY4</strain>
    </source>
</reference>
<dbReference type="OrthoDB" id="9983247at2"/>
<name>A0A437RH99_9BURK</name>
<keyword evidence="1" id="KW-0472">Membrane</keyword>
<dbReference type="Proteomes" id="UP000285575">
    <property type="component" value="Unassembled WGS sequence"/>
</dbReference>
<dbReference type="AlphaFoldDB" id="A0A437RH99"/>
<organism evidence="2 3">
    <name type="scientific">Rubrivivax rivuli</name>
    <dbReference type="NCBI Taxonomy" id="1862385"/>
    <lineage>
        <taxon>Bacteria</taxon>
        <taxon>Pseudomonadati</taxon>
        <taxon>Pseudomonadota</taxon>
        <taxon>Betaproteobacteria</taxon>
        <taxon>Burkholderiales</taxon>
        <taxon>Sphaerotilaceae</taxon>
        <taxon>Rubrivivax</taxon>
    </lineage>
</organism>
<keyword evidence="1" id="KW-1133">Transmembrane helix</keyword>
<keyword evidence="3" id="KW-1185">Reference proteome</keyword>
<evidence type="ECO:0000256" key="1">
    <source>
        <dbReference type="SAM" id="Phobius"/>
    </source>
</evidence>
<feature type="transmembrane region" description="Helical" evidence="1">
    <location>
        <begin position="12"/>
        <end position="30"/>
    </location>
</feature>
<keyword evidence="1" id="KW-0812">Transmembrane</keyword>
<proteinExistence type="predicted"/>
<dbReference type="EMBL" id="SACR01000003">
    <property type="protein sequence ID" value="RVU46104.1"/>
    <property type="molecule type" value="Genomic_DNA"/>
</dbReference>
<accession>A0A437RH99</accession>
<dbReference type="RefSeq" id="WP_128228470.1">
    <property type="nucleotide sequence ID" value="NZ_SACR01000003.1"/>
</dbReference>
<gene>
    <name evidence="2" type="ORF">EOE66_09560</name>
</gene>
<protein>
    <submittedName>
        <fullName evidence="2">Uncharacterized protein</fullName>
    </submittedName>
</protein>
<comment type="caution">
    <text evidence="2">The sequence shown here is derived from an EMBL/GenBank/DDBJ whole genome shotgun (WGS) entry which is preliminary data.</text>
</comment>
<sequence length="169" mass="17093">MEWPHVNITPTVAVAAVAVAGLGLAAWWVSRRGGVAEAASAIGAGAVNAAVDAAGGLVSGGVGAIGQTVGLPTPAQTTTDAAVARWIIDQHGYFEASKWASAPALARAVFMDSGSGTPPPAGSAAALGLPLRASYDETERLRRRYPAPSVAEILTYELPTSQVAPYFAP</sequence>